<dbReference type="PROSITE" id="PS01247">
    <property type="entry name" value="IUNH"/>
    <property type="match status" value="1"/>
</dbReference>
<dbReference type="GO" id="GO:0005829">
    <property type="term" value="C:cytosol"/>
    <property type="evidence" value="ECO:0007669"/>
    <property type="project" value="TreeGrafter"/>
</dbReference>
<organism evidence="5 6">
    <name type="scientific">Huiozyma naganishii (strain ATCC MYA-139 / BCRC 22969 / CBS 8797 / KCTC 17520 / NBRC 10181 / NCYC 3082 / Yp74L-3)</name>
    <name type="common">Yeast</name>
    <name type="synonym">Kazachstania naganishii</name>
    <dbReference type="NCBI Taxonomy" id="1071383"/>
    <lineage>
        <taxon>Eukaryota</taxon>
        <taxon>Fungi</taxon>
        <taxon>Dikarya</taxon>
        <taxon>Ascomycota</taxon>
        <taxon>Saccharomycotina</taxon>
        <taxon>Saccharomycetes</taxon>
        <taxon>Saccharomycetales</taxon>
        <taxon>Saccharomycetaceae</taxon>
        <taxon>Huiozyma</taxon>
    </lineage>
</organism>
<dbReference type="Pfam" id="PF01156">
    <property type="entry name" value="IU_nuc_hydro"/>
    <property type="match status" value="1"/>
</dbReference>
<evidence type="ECO:0000256" key="1">
    <source>
        <dbReference type="ARBA" id="ARBA00009176"/>
    </source>
</evidence>
<dbReference type="GeneID" id="34525236"/>
<dbReference type="GO" id="GO:0008477">
    <property type="term" value="F:purine nucleosidase activity"/>
    <property type="evidence" value="ECO:0007669"/>
    <property type="project" value="TreeGrafter"/>
</dbReference>
<name>J7S663_HUIN7</name>
<dbReference type="AlphaFoldDB" id="J7S663"/>
<evidence type="ECO:0000313" key="6">
    <source>
        <dbReference type="Proteomes" id="UP000006310"/>
    </source>
</evidence>
<dbReference type="PANTHER" id="PTHR12304">
    <property type="entry name" value="INOSINE-URIDINE PREFERRING NUCLEOSIDE HYDROLASE"/>
    <property type="match status" value="1"/>
</dbReference>
<dbReference type="HOGENOM" id="CLU_036838_2_0_1"/>
<dbReference type="InterPro" id="IPR001910">
    <property type="entry name" value="Inosine/uridine_hydrolase_dom"/>
</dbReference>
<dbReference type="GO" id="GO:0006216">
    <property type="term" value="P:cytidine catabolic process"/>
    <property type="evidence" value="ECO:0007669"/>
    <property type="project" value="EnsemblFungi"/>
</dbReference>
<proteinExistence type="inferred from homology"/>
<keyword evidence="3" id="KW-0326">Glycosidase</keyword>
<evidence type="ECO:0000313" key="5">
    <source>
        <dbReference type="EMBL" id="CCK69556.1"/>
    </source>
</evidence>
<dbReference type="InterPro" id="IPR036452">
    <property type="entry name" value="Ribo_hydro-like"/>
</dbReference>
<dbReference type="GO" id="GO:0008655">
    <property type="term" value="P:pyrimidine-containing compound salvage"/>
    <property type="evidence" value="ECO:0007669"/>
    <property type="project" value="EnsemblFungi"/>
</dbReference>
<feature type="domain" description="Inosine/uridine-preferring nucleoside hydrolase" evidence="4">
    <location>
        <begin position="8"/>
        <end position="324"/>
    </location>
</feature>
<dbReference type="GO" id="GO:0070635">
    <property type="term" value="F:nicotinamide riboside hydrolase activity"/>
    <property type="evidence" value="ECO:0007669"/>
    <property type="project" value="EnsemblFungi"/>
</dbReference>
<keyword evidence="2" id="KW-0378">Hydrolase</keyword>
<dbReference type="GO" id="GO:0070636">
    <property type="term" value="F:nicotinic acid riboside hydrolase activity"/>
    <property type="evidence" value="ECO:0007669"/>
    <property type="project" value="EnsemblFungi"/>
</dbReference>
<reference evidence="5 6" key="1">
    <citation type="journal article" date="2011" name="Proc. Natl. Acad. Sci. U.S.A.">
        <title>Evolutionary erosion of yeast sex chromosomes by mating-type switching accidents.</title>
        <authorList>
            <person name="Gordon J.L."/>
            <person name="Armisen D."/>
            <person name="Proux-Wera E."/>
            <person name="Oheigeartaigh S.S."/>
            <person name="Byrne K.P."/>
            <person name="Wolfe K.H."/>
        </authorList>
    </citation>
    <scope>NUCLEOTIDE SEQUENCE [LARGE SCALE GENOMIC DNA]</scope>
    <source>
        <strain evidence="6">ATCC MYA-139 / BCRC 22969 / CBS 8797 / CCRC 22969 / KCTC 17520 / NBRC 10181 / NCYC 3082</strain>
    </source>
</reference>
<dbReference type="KEGG" id="kng:KNAG_0C04540"/>
<keyword evidence="6" id="KW-1185">Reference proteome</keyword>
<evidence type="ECO:0000256" key="2">
    <source>
        <dbReference type="ARBA" id="ARBA00022801"/>
    </source>
</evidence>
<evidence type="ECO:0000256" key="3">
    <source>
        <dbReference type="ARBA" id="ARBA00023295"/>
    </source>
</evidence>
<dbReference type="SUPFAM" id="SSF53590">
    <property type="entry name" value="Nucleoside hydrolase"/>
    <property type="match status" value="1"/>
</dbReference>
<dbReference type="CDD" id="cd02651">
    <property type="entry name" value="nuc_hydro_IU_UC_XIUA"/>
    <property type="match status" value="1"/>
</dbReference>
<dbReference type="eggNOG" id="KOG2938">
    <property type="taxonomic scope" value="Eukaryota"/>
</dbReference>
<dbReference type="EMBL" id="HE978316">
    <property type="protein sequence ID" value="CCK69556.1"/>
    <property type="molecule type" value="Genomic_DNA"/>
</dbReference>
<dbReference type="Gene3D" id="3.90.245.10">
    <property type="entry name" value="Ribonucleoside hydrolase-like"/>
    <property type="match status" value="1"/>
</dbReference>
<evidence type="ECO:0000259" key="4">
    <source>
        <dbReference type="Pfam" id="PF01156"/>
    </source>
</evidence>
<reference evidence="6" key="2">
    <citation type="submission" date="2012-08" db="EMBL/GenBank/DDBJ databases">
        <title>Genome sequence of Kazachstania naganishii.</title>
        <authorList>
            <person name="Gordon J.L."/>
            <person name="Armisen D."/>
            <person name="Proux-Wera E."/>
            <person name="OhEigeartaigh S.S."/>
            <person name="Byrne K.P."/>
            <person name="Wolfe K.H."/>
        </authorList>
    </citation>
    <scope>NUCLEOTIDE SEQUENCE [LARGE SCALE GENOMIC DNA]</scope>
    <source>
        <strain evidence="6">ATCC MYA-139 / BCRC 22969 / CBS 8797 / CCRC 22969 / KCTC 17520 / NBRC 10181 / NCYC 3082</strain>
    </source>
</reference>
<gene>
    <name evidence="5" type="primary">KNAG0C04540</name>
    <name evidence="5" type="ordered locus">KNAG_0C04540</name>
</gene>
<sequence>MTISKIPIWLDCDPGHDDAIALLLACFHPRFQLLGVSTCYGNSSPKHTSYNARSLLTAMGQILEVPIYDGAQTPWLREGFKYAPDIHGESGLDGTDLLPTPLVGPRTDMSYLDAMELAIREYPNDVTLVSTGALTSVATLFRDRPSLKGAVKYISIMGGAFSGVGNKNFNNSAEFNVWLDPHAADFLLRDPLVKDKCILTPLNLTHKAIMTEQINKLVRGTHHNNLRLLYYQLFEFFKKTYKDVQGFQDGPPLHDPMTLFPLLQFYNADDAEAIGFKFKRLDIGVVTDLEDLDAGKTFVLKEHAVDGEQGTIVGTDINLKVFWEQILHCLDKAERFSTIEEVEESKPLT</sequence>
<dbReference type="GO" id="GO:0045437">
    <property type="term" value="F:uridine nucleosidase activity"/>
    <property type="evidence" value="ECO:0007669"/>
    <property type="project" value="EnsemblFungi"/>
</dbReference>
<dbReference type="InterPro" id="IPR015910">
    <property type="entry name" value="I/U_nuclsd_hydro_CS"/>
</dbReference>
<dbReference type="OrthoDB" id="432381at2759"/>
<protein>
    <recommendedName>
        <fullName evidence="4">Inosine/uridine-preferring nucleoside hydrolase domain-containing protein</fullName>
    </recommendedName>
</protein>
<dbReference type="PANTHER" id="PTHR12304:SF4">
    <property type="entry name" value="URIDINE NUCLEOSIDASE"/>
    <property type="match status" value="1"/>
</dbReference>
<dbReference type="Proteomes" id="UP000006310">
    <property type="component" value="Chromosome 3"/>
</dbReference>
<dbReference type="GO" id="GO:0006152">
    <property type="term" value="P:purine nucleoside catabolic process"/>
    <property type="evidence" value="ECO:0007669"/>
    <property type="project" value="TreeGrafter"/>
</dbReference>
<dbReference type="GO" id="GO:0006218">
    <property type="term" value="P:uridine catabolic process"/>
    <property type="evidence" value="ECO:0007669"/>
    <property type="project" value="EnsemblFungi"/>
</dbReference>
<dbReference type="GO" id="GO:0019358">
    <property type="term" value="P:nicotinate nucleotide salvage"/>
    <property type="evidence" value="ECO:0007669"/>
    <property type="project" value="EnsemblFungi"/>
</dbReference>
<dbReference type="OMA" id="WVGVETK"/>
<dbReference type="STRING" id="1071383.J7S663"/>
<dbReference type="RefSeq" id="XP_022463802.1">
    <property type="nucleotide sequence ID" value="XM_022607180.1"/>
</dbReference>
<accession>J7S663</accession>
<dbReference type="GO" id="GO:0034355">
    <property type="term" value="P:NAD+ biosynthetic process via the salvage pathway"/>
    <property type="evidence" value="ECO:0007669"/>
    <property type="project" value="EnsemblFungi"/>
</dbReference>
<dbReference type="InterPro" id="IPR023186">
    <property type="entry name" value="IUNH"/>
</dbReference>
<comment type="similarity">
    <text evidence="1">Belongs to the IUNH family.</text>
</comment>